<accession>A0A8S1CHJ0</accession>
<proteinExistence type="predicted"/>
<keyword evidence="2" id="KW-1185">Reference proteome</keyword>
<gene>
    <name evidence="1" type="ORF">CLODIP_2_CD04107</name>
</gene>
<sequence length="100" mass="10752">MNQRIRISLAPLLREPDQLMTCPHCNYGVPGTFLRSSSIVSVGDHRGVCESVPAWIIFSHVVFTSAAAANWIAAVAASPPPVDCNCECGKICGHHPNLKL</sequence>
<reference evidence="1 2" key="1">
    <citation type="submission" date="2020-04" db="EMBL/GenBank/DDBJ databases">
        <authorList>
            <person name="Alioto T."/>
            <person name="Alioto T."/>
            <person name="Gomez Garrido J."/>
        </authorList>
    </citation>
    <scope>NUCLEOTIDE SEQUENCE [LARGE SCALE GENOMIC DNA]</scope>
</reference>
<name>A0A8S1CHJ0_9INSE</name>
<organism evidence="1 2">
    <name type="scientific">Cloeon dipterum</name>
    <dbReference type="NCBI Taxonomy" id="197152"/>
    <lineage>
        <taxon>Eukaryota</taxon>
        <taxon>Metazoa</taxon>
        <taxon>Ecdysozoa</taxon>
        <taxon>Arthropoda</taxon>
        <taxon>Hexapoda</taxon>
        <taxon>Insecta</taxon>
        <taxon>Pterygota</taxon>
        <taxon>Palaeoptera</taxon>
        <taxon>Ephemeroptera</taxon>
        <taxon>Pisciforma</taxon>
        <taxon>Baetidae</taxon>
        <taxon>Cloeon</taxon>
    </lineage>
</organism>
<evidence type="ECO:0000313" key="1">
    <source>
        <dbReference type="EMBL" id="CAB3367907.1"/>
    </source>
</evidence>
<dbReference type="EMBL" id="CADEPI010000034">
    <property type="protein sequence ID" value="CAB3367907.1"/>
    <property type="molecule type" value="Genomic_DNA"/>
</dbReference>
<evidence type="ECO:0000313" key="2">
    <source>
        <dbReference type="Proteomes" id="UP000494165"/>
    </source>
</evidence>
<dbReference type="Proteomes" id="UP000494165">
    <property type="component" value="Unassembled WGS sequence"/>
</dbReference>
<dbReference type="AlphaFoldDB" id="A0A8S1CHJ0"/>
<comment type="caution">
    <text evidence="1">The sequence shown here is derived from an EMBL/GenBank/DDBJ whole genome shotgun (WGS) entry which is preliminary data.</text>
</comment>
<protein>
    <submittedName>
        <fullName evidence="1">Uncharacterized protein</fullName>
    </submittedName>
</protein>